<dbReference type="GO" id="GO:0016887">
    <property type="term" value="F:ATP hydrolysis activity"/>
    <property type="evidence" value="ECO:0007669"/>
    <property type="project" value="InterPro"/>
</dbReference>
<dbReference type="CDD" id="cd03244">
    <property type="entry name" value="ABCC_MRP_domain2"/>
    <property type="match status" value="1"/>
</dbReference>
<feature type="domain" description="ABC transmembrane type-1" evidence="12">
    <location>
        <begin position="299"/>
        <end position="615"/>
    </location>
</feature>
<evidence type="ECO:0000313" key="13">
    <source>
        <dbReference type="EMBL" id="CED85550.1"/>
    </source>
</evidence>
<dbReference type="InterPro" id="IPR017871">
    <property type="entry name" value="ABC_transporter-like_CS"/>
</dbReference>
<dbReference type="SUPFAM" id="SSF52540">
    <property type="entry name" value="P-loop containing nucleoside triphosphate hydrolases"/>
    <property type="match status" value="2"/>
</dbReference>
<keyword evidence="8 10" id="KW-0472">Membrane</keyword>
<dbReference type="Gene3D" id="3.40.50.300">
    <property type="entry name" value="P-loop containing nucleotide triphosphate hydrolases"/>
    <property type="match status" value="2"/>
</dbReference>
<feature type="transmembrane region" description="Helical" evidence="10">
    <location>
        <begin position="946"/>
        <end position="966"/>
    </location>
</feature>
<dbReference type="GO" id="GO:0016020">
    <property type="term" value="C:membrane"/>
    <property type="evidence" value="ECO:0007669"/>
    <property type="project" value="UniProtKB-SubCell"/>
</dbReference>
<feature type="transmembrane region" description="Helical" evidence="10">
    <location>
        <begin position="559"/>
        <end position="579"/>
    </location>
</feature>
<dbReference type="GO" id="GO:0005524">
    <property type="term" value="F:ATP binding"/>
    <property type="evidence" value="ECO:0007669"/>
    <property type="project" value="UniProtKB-KW"/>
</dbReference>
<keyword evidence="3 10" id="KW-0812">Transmembrane</keyword>
<name>A0A0F7SYB6_PHARH</name>
<dbReference type="PANTHER" id="PTHR24223">
    <property type="entry name" value="ATP-BINDING CASSETTE SUB-FAMILY C"/>
    <property type="match status" value="1"/>
</dbReference>
<dbReference type="Gene3D" id="1.20.1560.10">
    <property type="entry name" value="ABC transporter type 1, transmembrane domain"/>
    <property type="match status" value="2"/>
</dbReference>
<reference evidence="13" key="1">
    <citation type="submission" date="2014-08" db="EMBL/GenBank/DDBJ databases">
        <authorList>
            <person name="Sharma Rahul"/>
            <person name="Thines Marco"/>
        </authorList>
    </citation>
    <scope>NUCLEOTIDE SEQUENCE</scope>
</reference>
<sequence length="1554" mass="170424">MLETPALSNARVAPVNLNDHLGAGMVSSYLAYTAFNIVLPALAACSSVSAVSSLFNSPNSVFKPFLTYDDLPSVHTTDDDTMATAKYKKAVGMPVWKTGLMVYIGLVEVAWLVYSGVRELMSGQGAWVVSQSWVLAFAWAITTVVAPLWNRSPTPSYSMLFFQALRLPTPLLPFLFPLSSAGHEDMLSLAFPLLPSFLIIAIQLSLPVAVPPADIFDSPRGIGGRSPEEDVSLWKYLTYGHMDELFKLGWGKRLEDDEIWDVGILRRAGINRRKWEEDSCSSILRKIVMLNLRELLADLVISVSYVLLSYTAPYLLKRILDAIDNPTPENVSTAYLYAFLAMVAGILKAIIGNLSVRIMSAAETRTRSTLMAAIYAKALVRKDFSGVVNPSGKEEKKKEFSKGKRGAKPSGAALEDGKGAPKATGADIGKIVSMMSGDVQRVANQISGVADIYSPPLEILIACVFLYQLLGWSAFTGVAALILLWPVSSKLRNRAVRINKGTVEARDKRMTVMNEIVLSIRLIKFLAWEKQWMKKATDARMEEIKWIIAGRTNMALATFVWGLYPLILMLVSFACFITLGKGELTVSIAFTSLSLYGMLSGPLNGIPNLLITWAQARLAFERIENFFDEPEVPDFVSSLRKTDAGVNQDYRLAIENGVFNWNSTEKVVSEPTEEAAPFQLGEINVEFPEGRLTVVSGPVGSGKTALLSALLGEIECVSGKVLLPKHGTLASLLNKLAAVSLVHSDSSIFGSAFDEARYRDVLVACALEHDLEVLEDGDETEIGVRGVVLSGGQKARVALARAVYSRSKTVLLDDVLAAVDVGTARHLFEHCLRGPLLRDRTVVLVSHHVDLLLPGAHMLIQMLAGKIETIGTTEELRASGVLPALLEEDEKDSSSFVAPVKENEVDKDTEEADQKDISAVKAKKPKKLHAEEERSESSLEWRIYKLYILASGPALWVAIIAVLLVYRGASFASDFWLKIWGEAYKGAPVYLNTQLPRAQDRPFFYLIAYSVISIVSLLIQITQNVLSYVAGYRAAQELHDGMLVSVIKAPARWFDTVPGGRILNRFSSDVSSLDGQLTMSLRQAMLYIASGISSVVVVAVVEPWFLLPASVLSVIYYLVSIVYTRTRRDITRMVSTNRSPLFSDFGELLDGIVTVRAFSGESRFLSGFEKNVDKLMSKIYWNNMTNRWLMVRFDTLGAIATFLSMFFALFYSASAGSSALAILATQGFIRALFFLCRNLTNLEMAFNAVERIDTYLHLPQEAPYEIEGHRPPAYWPSASTSKPFIEIENLEMKYAPELPSVLHGVTVSINAGEKIGLIGRTGSGKSTLALSLLRFCDPVAGTIRIDGLDICKMGVQDAVLFSGTLRQNLDPFSNHTDSELDDILLRVHLTSDRSSGLTTRAPTPSSISQSETTIFQPESKKFVLTLDSVVAAGGLNLSVGQRQLVAMARALLRGNNLIIMDEATASVDMETDDLIQATIREELGSATVLTIAHRLSSVIDYTRLLVLDNGRIVEFDTPRALLAKPDGVFRGMAEKSGKLEELVIAAERNFGACA</sequence>
<evidence type="ECO:0000256" key="8">
    <source>
        <dbReference type="ARBA" id="ARBA00023136"/>
    </source>
</evidence>
<feature type="domain" description="ABC transporter" evidence="11">
    <location>
        <begin position="1285"/>
        <end position="1534"/>
    </location>
</feature>
<dbReference type="PROSITE" id="PS50929">
    <property type="entry name" value="ABC_TM1F"/>
    <property type="match status" value="2"/>
</dbReference>
<feature type="transmembrane region" description="Helical" evidence="10">
    <location>
        <begin position="95"/>
        <end position="114"/>
    </location>
</feature>
<evidence type="ECO:0000256" key="6">
    <source>
        <dbReference type="ARBA" id="ARBA00022840"/>
    </source>
</evidence>
<dbReference type="InterPro" id="IPR027417">
    <property type="entry name" value="P-loop_NTPase"/>
</dbReference>
<evidence type="ECO:0000256" key="1">
    <source>
        <dbReference type="ARBA" id="ARBA00004141"/>
    </source>
</evidence>
<proteinExistence type="predicted"/>
<feature type="transmembrane region" description="Helical" evidence="10">
    <location>
        <begin position="126"/>
        <end position="148"/>
    </location>
</feature>
<feature type="compositionally biased region" description="Basic and acidic residues" evidence="9">
    <location>
        <begin position="901"/>
        <end position="916"/>
    </location>
</feature>
<evidence type="ECO:0000256" key="3">
    <source>
        <dbReference type="ARBA" id="ARBA00022692"/>
    </source>
</evidence>
<feature type="domain" description="ABC transporter" evidence="11">
    <location>
        <begin position="662"/>
        <end position="889"/>
    </location>
</feature>
<feature type="transmembrane region" description="Helical" evidence="10">
    <location>
        <begin position="1107"/>
        <end position="1124"/>
    </location>
</feature>
<feature type="transmembrane region" description="Helical" evidence="10">
    <location>
        <begin position="335"/>
        <end position="356"/>
    </location>
</feature>
<dbReference type="InterPro" id="IPR050173">
    <property type="entry name" value="ABC_transporter_C-like"/>
</dbReference>
<comment type="subcellular location">
    <subcellularLocation>
        <location evidence="1">Membrane</location>
        <topology evidence="1">Multi-pass membrane protein</topology>
    </subcellularLocation>
</comment>
<dbReference type="Pfam" id="PF00005">
    <property type="entry name" value="ABC_tran"/>
    <property type="match status" value="2"/>
</dbReference>
<keyword evidence="4" id="KW-0677">Repeat</keyword>
<dbReference type="GO" id="GO:0140359">
    <property type="term" value="F:ABC-type transporter activity"/>
    <property type="evidence" value="ECO:0007669"/>
    <property type="project" value="InterPro"/>
</dbReference>
<evidence type="ECO:0000256" key="7">
    <source>
        <dbReference type="ARBA" id="ARBA00022989"/>
    </source>
</evidence>
<feature type="transmembrane region" description="Helical" evidence="10">
    <location>
        <begin position="190"/>
        <end position="210"/>
    </location>
</feature>
<dbReference type="PROSITE" id="PS00211">
    <property type="entry name" value="ABC_TRANSPORTER_1"/>
    <property type="match status" value="2"/>
</dbReference>
<dbReference type="FunFam" id="3.40.50.300:FF:000630">
    <property type="entry name" value="ATP-binding cassette (ABC) transporter, putative"/>
    <property type="match status" value="1"/>
</dbReference>
<feature type="domain" description="ABC transmembrane type-1" evidence="12">
    <location>
        <begin position="957"/>
        <end position="1244"/>
    </location>
</feature>
<evidence type="ECO:0000256" key="10">
    <source>
        <dbReference type="SAM" id="Phobius"/>
    </source>
</evidence>
<dbReference type="InterPro" id="IPR011527">
    <property type="entry name" value="ABC1_TM_dom"/>
</dbReference>
<dbReference type="PROSITE" id="PS50893">
    <property type="entry name" value="ABC_TRANSPORTER_2"/>
    <property type="match status" value="2"/>
</dbReference>
<dbReference type="EMBL" id="LN483332">
    <property type="protein sequence ID" value="CED85550.1"/>
    <property type="molecule type" value="Genomic_DNA"/>
</dbReference>
<feature type="transmembrane region" description="Helical" evidence="10">
    <location>
        <begin position="459"/>
        <end position="485"/>
    </location>
</feature>
<feature type="transmembrane region" description="Helical" evidence="10">
    <location>
        <begin position="29"/>
        <end position="55"/>
    </location>
</feature>
<dbReference type="PANTHER" id="PTHR24223:SF415">
    <property type="entry name" value="FI20190P1"/>
    <property type="match status" value="1"/>
</dbReference>
<dbReference type="InterPro" id="IPR003593">
    <property type="entry name" value="AAA+_ATPase"/>
</dbReference>
<dbReference type="InterPro" id="IPR036640">
    <property type="entry name" value="ABC1_TM_sf"/>
</dbReference>
<evidence type="ECO:0000259" key="12">
    <source>
        <dbReference type="PROSITE" id="PS50929"/>
    </source>
</evidence>
<evidence type="ECO:0000256" key="9">
    <source>
        <dbReference type="SAM" id="MobiDB-lite"/>
    </source>
</evidence>
<organism evidence="13">
    <name type="scientific">Phaffia rhodozyma</name>
    <name type="common">Yeast</name>
    <name type="synonym">Xanthophyllomyces dendrorhous</name>
    <dbReference type="NCBI Taxonomy" id="264483"/>
    <lineage>
        <taxon>Eukaryota</taxon>
        <taxon>Fungi</taxon>
        <taxon>Dikarya</taxon>
        <taxon>Basidiomycota</taxon>
        <taxon>Agaricomycotina</taxon>
        <taxon>Tremellomycetes</taxon>
        <taxon>Cystofilobasidiales</taxon>
        <taxon>Mrakiaceae</taxon>
        <taxon>Phaffia</taxon>
    </lineage>
</organism>
<feature type="transmembrane region" description="Helical" evidence="10">
    <location>
        <begin position="1193"/>
        <end position="1213"/>
    </location>
</feature>
<evidence type="ECO:0000256" key="2">
    <source>
        <dbReference type="ARBA" id="ARBA00022448"/>
    </source>
</evidence>
<dbReference type="SUPFAM" id="SSF90123">
    <property type="entry name" value="ABC transporter transmembrane region"/>
    <property type="match status" value="2"/>
</dbReference>
<evidence type="ECO:0000256" key="5">
    <source>
        <dbReference type="ARBA" id="ARBA00022741"/>
    </source>
</evidence>
<feature type="transmembrane region" description="Helical" evidence="10">
    <location>
        <begin position="160"/>
        <end position="178"/>
    </location>
</feature>
<keyword evidence="6" id="KW-0067">ATP-binding</keyword>
<feature type="transmembrane region" description="Helical" evidence="10">
    <location>
        <begin position="295"/>
        <end position="315"/>
    </location>
</feature>
<feature type="region of interest" description="Disordered" evidence="9">
    <location>
        <begin position="893"/>
        <end position="916"/>
    </location>
</feature>
<dbReference type="InterPro" id="IPR003439">
    <property type="entry name" value="ABC_transporter-like_ATP-bd"/>
</dbReference>
<keyword evidence="2" id="KW-0813">Transport</keyword>
<evidence type="ECO:0000256" key="4">
    <source>
        <dbReference type="ARBA" id="ARBA00022737"/>
    </source>
</evidence>
<dbReference type="SMART" id="SM00382">
    <property type="entry name" value="AAA"/>
    <property type="match status" value="2"/>
</dbReference>
<dbReference type="FunFam" id="1.20.1560.10:FF:000013">
    <property type="entry name" value="ABC transporter C family member 2"/>
    <property type="match status" value="1"/>
</dbReference>
<evidence type="ECO:0000259" key="11">
    <source>
        <dbReference type="PROSITE" id="PS50893"/>
    </source>
</evidence>
<keyword evidence="7 10" id="KW-1133">Transmembrane helix</keyword>
<dbReference type="Pfam" id="PF00664">
    <property type="entry name" value="ABC_membrane"/>
    <property type="match status" value="2"/>
</dbReference>
<feature type="compositionally biased region" description="Basic and acidic residues" evidence="9">
    <location>
        <begin position="392"/>
        <end position="402"/>
    </location>
</feature>
<protein>
    <submittedName>
        <fullName evidence="13">Multidrug resistance-associated protein/mitoxantrone resistance protein, ABC superfamily</fullName>
    </submittedName>
</protein>
<dbReference type="CDD" id="cd18604">
    <property type="entry name" value="ABC_6TM_VMR1_D2_like"/>
    <property type="match status" value="1"/>
</dbReference>
<accession>A0A0F7SYB6</accession>
<dbReference type="CDD" id="cd03250">
    <property type="entry name" value="ABCC_MRP_domain1"/>
    <property type="match status" value="1"/>
</dbReference>
<keyword evidence="5" id="KW-0547">Nucleotide-binding</keyword>
<feature type="region of interest" description="Disordered" evidence="9">
    <location>
        <begin position="389"/>
        <end position="423"/>
    </location>
</feature>
<dbReference type="CDD" id="cd18596">
    <property type="entry name" value="ABC_6TM_VMR1_D1_like"/>
    <property type="match status" value="1"/>
</dbReference>
<feature type="transmembrane region" description="Helical" evidence="10">
    <location>
        <begin position="1003"/>
        <end position="1021"/>
    </location>
</feature>